<dbReference type="PANTHER" id="PTHR43155:SF2">
    <property type="entry name" value="CYCLIC DI-GMP PHOSPHODIESTERASE PA4108"/>
    <property type="match status" value="1"/>
</dbReference>
<dbReference type="RefSeq" id="WP_252772104.1">
    <property type="nucleotide sequence ID" value="NZ_JAMXMC010000017.1"/>
</dbReference>
<dbReference type="InterPro" id="IPR003607">
    <property type="entry name" value="HD/PDEase_dom"/>
</dbReference>
<gene>
    <name evidence="2" type="ORF">M0L44_20830</name>
</gene>
<proteinExistence type="predicted"/>
<reference evidence="2 3" key="1">
    <citation type="submission" date="2022-06" db="EMBL/GenBank/DDBJ databases">
        <title>Ideonella sp. NS12-5 Genome sequencing and assembly.</title>
        <authorList>
            <person name="Jung Y."/>
        </authorList>
    </citation>
    <scope>NUCLEOTIDE SEQUENCE [LARGE SCALE GENOMIC DNA]</scope>
    <source>
        <strain evidence="2 3">NS12-5</strain>
    </source>
</reference>
<feature type="domain" description="HD-GYP" evidence="1">
    <location>
        <begin position="147"/>
        <end position="343"/>
    </location>
</feature>
<dbReference type="Pfam" id="PF13487">
    <property type="entry name" value="HD_5"/>
    <property type="match status" value="1"/>
</dbReference>
<dbReference type="Pfam" id="PF11871">
    <property type="entry name" value="DUF3391"/>
    <property type="match status" value="1"/>
</dbReference>
<keyword evidence="3" id="KW-1185">Reference proteome</keyword>
<name>A0ABT1BUD3_9BURK</name>
<dbReference type="EMBL" id="JAMXMC010000017">
    <property type="protein sequence ID" value="MCO5979151.1"/>
    <property type="molecule type" value="Genomic_DNA"/>
</dbReference>
<dbReference type="InterPro" id="IPR037522">
    <property type="entry name" value="HD_GYP_dom"/>
</dbReference>
<evidence type="ECO:0000313" key="3">
    <source>
        <dbReference type="Proteomes" id="UP001204851"/>
    </source>
</evidence>
<dbReference type="InterPro" id="IPR021812">
    <property type="entry name" value="DUF3391"/>
</dbReference>
<protein>
    <submittedName>
        <fullName evidence="2">HD-GYP domain-containing protein</fullName>
    </submittedName>
</protein>
<dbReference type="PROSITE" id="PS51832">
    <property type="entry name" value="HD_GYP"/>
    <property type="match status" value="1"/>
</dbReference>
<dbReference type="PANTHER" id="PTHR43155">
    <property type="entry name" value="CYCLIC DI-GMP PHOSPHODIESTERASE PA4108-RELATED"/>
    <property type="match status" value="1"/>
</dbReference>
<comment type="caution">
    <text evidence="2">The sequence shown here is derived from an EMBL/GenBank/DDBJ whole genome shotgun (WGS) entry which is preliminary data.</text>
</comment>
<evidence type="ECO:0000259" key="1">
    <source>
        <dbReference type="PROSITE" id="PS51832"/>
    </source>
</evidence>
<evidence type="ECO:0000313" key="2">
    <source>
        <dbReference type="EMBL" id="MCO5979151.1"/>
    </source>
</evidence>
<dbReference type="CDD" id="cd00077">
    <property type="entry name" value="HDc"/>
    <property type="match status" value="1"/>
</dbReference>
<dbReference type="SUPFAM" id="SSF109604">
    <property type="entry name" value="HD-domain/PDEase-like"/>
    <property type="match status" value="1"/>
</dbReference>
<organism evidence="2 3">
    <name type="scientific">Ideonella oryzae</name>
    <dbReference type="NCBI Taxonomy" id="2937441"/>
    <lineage>
        <taxon>Bacteria</taxon>
        <taxon>Pseudomonadati</taxon>
        <taxon>Pseudomonadota</taxon>
        <taxon>Betaproteobacteria</taxon>
        <taxon>Burkholderiales</taxon>
        <taxon>Sphaerotilaceae</taxon>
        <taxon>Ideonella</taxon>
    </lineage>
</organism>
<sequence length="411" mass="45100">MLKTIRTDQLRLGMFVHQFSGSWISHPFWRSRFLLRDARDLAKIQEMGLTSLVIDTDKGLDVAESPSESDDVVTAADVPPAVAIDEPIILPLPESHPALALAGPAYQDAAALSRTAVRQVIDLYGAARLGRTLDQDACRNVVEDVVVSVARKPHALISIARLKSVSDYTYLHAVAVCALMAGLARQMGWEEADVRQAALAGLLLDVGKATLPDDLVQRAGRLNPEERTLLRTHAQRGHDLLVAEGGYDPGVLQAVLLHHERLNGSGYPQALRGEAIPLIARMAALCDVYDAVTSRRPYRAPWDPAEAMRQLARSKGLYDAVVFQHLVKTVGIYPVGALVRLKSEQLAVVLEQHGGSLLTPKVRVFYSVAERHRVEPFVLDLSKPSCSDRIADLESPEGWRFADLEAQWLST</sequence>
<dbReference type="Gene3D" id="1.10.3210.10">
    <property type="entry name" value="Hypothetical protein af1432"/>
    <property type="match status" value="1"/>
</dbReference>
<accession>A0ABT1BUD3</accession>
<dbReference type="Proteomes" id="UP001204851">
    <property type="component" value="Unassembled WGS sequence"/>
</dbReference>
<dbReference type="SMART" id="SM00471">
    <property type="entry name" value="HDc"/>
    <property type="match status" value="1"/>
</dbReference>